<keyword evidence="8" id="KW-0653">Protein transport</keyword>
<feature type="compositionally biased region" description="Low complexity" evidence="15">
    <location>
        <begin position="627"/>
        <end position="658"/>
    </location>
</feature>
<dbReference type="GO" id="GO:0048268">
    <property type="term" value="P:clathrin coat assembly"/>
    <property type="evidence" value="ECO:0007669"/>
    <property type="project" value="InterPro"/>
</dbReference>
<dbReference type="InterPro" id="IPR008942">
    <property type="entry name" value="ENTH_VHS"/>
</dbReference>
<dbReference type="InterPro" id="IPR011417">
    <property type="entry name" value="ANTH_dom"/>
</dbReference>
<organism evidence="17 18">
    <name type="scientific">Eleginops maclovinus</name>
    <name type="common">Patagonian blennie</name>
    <name type="synonym">Eleginus maclovinus</name>
    <dbReference type="NCBI Taxonomy" id="56733"/>
    <lineage>
        <taxon>Eukaryota</taxon>
        <taxon>Metazoa</taxon>
        <taxon>Chordata</taxon>
        <taxon>Craniata</taxon>
        <taxon>Vertebrata</taxon>
        <taxon>Euteleostomi</taxon>
        <taxon>Actinopterygii</taxon>
        <taxon>Neopterygii</taxon>
        <taxon>Teleostei</taxon>
        <taxon>Neoteleostei</taxon>
        <taxon>Acanthomorphata</taxon>
        <taxon>Eupercaria</taxon>
        <taxon>Perciformes</taxon>
        <taxon>Notothenioidei</taxon>
        <taxon>Eleginopidae</taxon>
        <taxon>Eleginops</taxon>
    </lineage>
</organism>
<dbReference type="GO" id="GO:0032050">
    <property type="term" value="F:clathrin heavy chain binding"/>
    <property type="evidence" value="ECO:0007669"/>
    <property type="project" value="TreeGrafter"/>
</dbReference>
<feature type="region of interest" description="Disordered" evidence="15">
    <location>
        <begin position="626"/>
        <end position="677"/>
    </location>
</feature>
<dbReference type="GO" id="GO:0005545">
    <property type="term" value="F:1-phosphatidylinositol binding"/>
    <property type="evidence" value="ECO:0007669"/>
    <property type="project" value="InterPro"/>
</dbReference>
<evidence type="ECO:0000256" key="6">
    <source>
        <dbReference type="ARBA" id="ARBA00022481"/>
    </source>
</evidence>
<feature type="compositionally biased region" description="Low complexity" evidence="15">
    <location>
        <begin position="380"/>
        <end position="420"/>
    </location>
</feature>
<sequence length="677" mass="70361">MSGQTLTDRIAAAQYQLTGSDMARAVCKATTHEVMAPKKKHLEYLVSATNTTNVNIPQMADTLFERATNASWVVVFKALVTSHHMCVHGNERFIQYLASRTSLFNLSNFIDKTGSHGYDMSTFIRRYGRYLNEKAFAYRQMAFDFTRVKKGAEGVMRTMTTEKLLKGMPVLQTQIDTLLEFDVHPKELNNGIINGAFLLLFKDLVKLFASYNDGIINLLEKYFKMKKSDCKEALEIYKRFLTRVTKIGEFMKMAETVGVEKNDIPDINYAPSSILESLETHMNGLEDVKGGKKGSPTKGSPTNNVSPTSTPAKSSNAVPTLQPPPGEVAAAAAAPAEPAEDSLLDLDPLSSSGPTGATSAAPTSWGDLLGSEMGDSLLSEPTLTAEPAPSTTAATPTPAAAESGVSLAPPTSTAAATSPGAANMDLLGDAFATPAPATEAPAAAAEGGAAATSAPAANAGADPFAPSDSGTNAASSGLDLFGMMTVDNNNLGSSLDACFNSMVPQPSPSPSPSPLFTSTPSTITTTATISAPSAANPATDIFSDLFDSMPDTSFTKAEPAPSVDLFTAESTGGEATATAAPAAPGAELMSVFDGLGDVMKPTLTPQGGDVDTSMANMASNLSMGTQAAAQPGAPGGPMMPMARPGPGAPMSPGAAQSPRKPAPPRNALDDLNIKDFM</sequence>
<keyword evidence="18" id="KW-1185">Reference proteome</keyword>
<keyword evidence="6" id="KW-0488">Methylation</keyword>
<accession>A0AAN8AFI5</accession>
<evidence type="ECO:0000256" key="15">
    <source>
        <dbReference type="SAM" id="MobiDB-lite"/>
    </source>
</evidence>
<evidence type="ECO:0000256" key="10">
    <source>
        <dbReference type="ARBA" id="ARBA00023180"/>
    </source>
</evidence>
<feature type="compositionally biased region" description="Low complexity" evidence="15">
    <location>
        <begin position="345"/>
        <end position="364"/>
    </location>
</feature>
<dbReference type="SUPFAM" id="SSF48464">
    <property type="entry name" value="ENTH/VHS domain"/>
    <property type="match status" value="1"/>
</dbReference>
<evidence type="ECO:0000256" key="12">
    <source>
        <dbReference type="ARBA" id="ARBA00070426"/>
    </source>
</evidence>
<dbReference type="GO" id="GO:0030136">
    <property type="term" value="C:clathrin-coated vesicle"/>
    <property type="evidence" value="ECO:0007669"/>
    <property type="project" value="InterPro"/>
</dbReference>
<dbReference type="InterPro" id="IPR014712">
    <property type="entry name" value="ANTH_dom_sf"/>
</dbReference>
<evidence type="ECO:0000259" key="16">
    <source>
        <dbReference type="PROSITE" id="PS50942"/>
    </source>
</evidence>
<feature type="compositionally biased region" description="Basic and acidic residues" evidence="15">
    <location>
        <begin position="667"/>
        <end position="677"/>
    </location>
</feature>
<feature type="compositionally biased region" description="Low complexity" evidence="15">
    <location>
        <begin position="327"/>
        <end position="337"/>
    </location>
</feature>
<evidence type="ECO:0000256" key="1">
    <source>
        <dbReference type="ARBA" id="ARBA00004236"/>
    </source>
</evidence>
<keyword evidence="7" id="KW-0597">Phosphoprotein</keyword>
<evidence type="ECO:0000313" key="17">
    <source>
        <dbReference type="EMBL" id="KAK5853092.1"/>
    </source>
</evidence>
<dbReference type="GO" id="GO:0016185">
    <property type="term" value="P:synaptic vesicle budding from presynaptic endocytic zone membrane"/>
    <property type="evidence" value="ECO:0007669"/>
    <property type="project" value="TreeGrafter"/>
</dbReference>
<comment type="subunit">
    <text evidence="11">Binds AP2A2. Interacts with AP2B1; clathrin competes with SNAP91.</text>
</comment>
<dbReference type="PANTHER" id="PTHR22951">
    <property type="entry name" value="CLATHRIN ASSEMBLY PROTEIN"/>
    <property type="match status" value="1"/>
</dbReference>
<dbReference type="SMART" id="SM00273">
    <property type="entry name" value="ENTH"/>
    <property type="match status" value="1"/>
</dbReference>
<evidence type="ECO:0000256" key="14">
    <source>
        <dbReference type="ARBA" id="ARBA00083065"/>
    </source>
</evidence>
<evidence type="ECO:0000256" key="8">
    <source>
        <dbReference type="ARBA" id="ARBA00022927"/>
    </source>
</evidence>
<comment type="similarity">
    <text evidence="3">Belongs to the PICALM/SNAP91 family.</text>
</comment>
<dbReference type="Proteomes" id="UP001346869">
    <property type="component" value="Unassembled WGS sequence"/>
</dbReference>
<dbReference type="GO" id="GO:0015031">
    <property type="term" value="P:protein transport"/>
    <property type="evidence" value="ECO:0007669"/>
    <property type="project" value="UniProtKB-KW"/>
</dbReference>
<reference evidence="17 18" key="1">
    <citation type="journal article" date="2023" name="Genes (Basel)">
        <title>Chromosome-Level Genome Assembly and Circadian Gene Repertoire of the Patagonia Blennie Eleginops maclovinus-The Closest Ancestral Proxy of Antarctic Cryonotothenioids.</title>
        <authorList>
            <person name="Cheng C.C."/>
            <person name="Rivera-Colon A.G."/>
            <person name="Minhas B.F."/>
            <person name="Wilson L."/>
            <person name="Rayamajhi N."/>
            <person name="Vargas-Chacoff L."/>
            <person name="Catchen J.M."/>
        </authorList>
    </citation>
    <scope>NUCLEOTIDE SEQUENCE [LARGE SCALE GENOMIC DNA]</scope>
    <source>
        <strain evidence="17">JMC-PN-2008</strain>
    </source>
</reference>
<name>A0AAN8AFI5_ELEMC</name>
<feature type="compositionally biased region" description="Polar residues" evidence="15">
    <location>
        <begin position="303"/>
        <end position="319"/>
    </location>
</feature>
<dbReference type="SUPFAM" id="SSF89009">
    <property type="entry name" value="GAT-like domain"/>
    <property type="match status" value="1"/>
</dbReference>
<evidence type="ECO:0000256" key="3">
    <source>
        <dbReference type="ARBA" id="ARBA00008011"/>
    </source>
</evidence>
<dbReference type="GO" id="GO:0005546">
    <property type="term" value="F:phosphatidylinositol-4,5-bisphosphate binding"/>
    <property type="evidence" value="ECO:0007669"/>
    <property type="project" value="TreeGrafter"/>
</dbReference>
<dbReference type="FunFam" id="1.25.40.90:FF:000001">
    <property type="entry name" value="phosphatidylinositol-binding clathrin assembly protein-like isoform X1"/>
    <property type="match status" value="1"/>
</dbReference>
<feature type="region of interest" description="Disordered" evidence="15">
    <location>
        <begin position="285"/>
        <end position="420"/>
    </location>
</feature>
<reference evidence="17 18" key="2">
    <citation type="journal article" date="2023" name="Mol. Biol. Evol.">
        <title>Genomics of Secondarily Temperate Adaptation in the Only Non-Antarctic Icefish.</title>
        <authorList>
            <person name="Rivera-Colon A.G."/>
            <person name="Rayamajhi N."/>
            <person name="Minhas B.F."/>
            <person name="Madrigal G."/>
            <person name="Bilyk K.T."/>
            <person name="Yoon V."/>
            <person name="Hune M."/>
            <person name="Gregory S."/>
            <person name="Cheng C.H.C."/>
            <person name="Catchen J.M."/>
        </authorList>
    </citation>
    <scope>NUCLEOTIDE SEQUENCE [LARGE SCALE GENOMIC DNA]</scope>
    <source>
        <strain evidence="17">JMC-PN-2008</strain>
    </source>
</reference>
<feature type="domain" description="ENTH" evidence="16">
    <location>
        <begin position="14"/>
        <end position="145"/>
    </location>
</feature>
<dbReference type="FunFam" id="1.20.58.150:FF:000002">
    <property type="entry name" value="clathrin coat assembly protein AP180"/>
    <property type="match status" value="1"/>
</dbReference>
<proteinExistence type="inferred from homology"/>
<dbReference type="EMBL" id="JAUZQC010000020">
    <property type="protein sequence ID" value="KAK5853092.1"/>
    <property type="molecule type" value="Genomic_DNA"/>
</dbReference>
<dbReference type="CDD" id="cd16985">
    <property type="entry name" value="ANTH_N_AP180"/>
    <property type="match status" value="1"/>
</dbReference>
<keyword evidence="5" id="KW-1003">Cell membrane</keyword>
<evidence type="ECO:0000256" key="7">
    <source>
        <dbReference type="ARBA" id="ARBA00022553"/>
    </source>
</evidence>
<dbReference type="InterPro" id="IPR045192">
    <property type="entry name" value="AP180-like"/>
</dbReference>
<keyword evidence="10" id="KW-0325">Glycoprotein</keyword>
<dbReference type="PANTHER" id="PTHR22951:SF28">
    <property type="entry name" value="CLATHRIN COAT ASSEMBLY PROTEIN AP180 ISOFORM X1"/>
    <property type="match status" value="1"/>
</dbReference>
<comment type="caution">
    <text evidence="17">The sequence shown here is derived from an EMBL/GenBank/DDBJ whole genome shotgun (WGS) entry which is preliminary data.</text>
</comment>
<evidence type="ECO:0000256" key="5">
    <source>
        <dbReference type="ARBA" id="ARBA00022475"/>
    </source>
</evidence>
<protein>
    <recommendedName>
        <fullName evidence="12">Clathrin coat assembly protein AP180</fullName>
    </recommendedName>
    <alternativeName>
        <fullName evidence="14">91 kDa synaptosomal-associated protein</fullName>
    </alternativeName>
    <alternativeName>
        <fullName evidence="13">Clathrin coat-associated protein AP180</fullName>
    </alternativeName>
</protein>
<evidence type="ECO:0000256" key="13">
    <source>
        <dbReference type="ARBA" id="ARBA00081660"/>
    </source>
</evidence>
<dbReference type="InterPro" id="IPR013809">
    <property type="entry name" value="ENTH"/>
</dbReference>
<dbReference type="GO" id="GO:0000149">
    <property type="term" value="F:SNARE binding"/>
    <property type="evidence" value="ECO:0007669"/>
    <property type="project" value="TreeGrafter"/>
</dbReference>
<dbReference type="GO" id="GO:0072583">
    <property type="term" value="P:clathrin-dependent endocytosis"/>
    <property type="evidence" value="ECO:0007669"/>
    <property type="project" value="InterPro"/>
</dbReference>
<evidence type="ECO:0000256" key="11">
    <source>
        <dbReference type="ARBA" id="ARBA00062465"/>
    </source>
</evidence>
<keyword evidence="4" id="KW-0813">Transport</keyword>
<evidence type="ECO:0000256" key="2">
    <source>
        <dbReference type="ARBA" id="ARBA00004277"/>
    </source>
</evidence>
<comment type="subcellular location">
    <subcellularLocation>
        <location evidence="1">Cell membrane</location>
    </subcellularLocation>
    <subcellularLocation>
        <location evidence="2">Membrane</location>
        <location evidence="2">Coated pit</location>
        <topology evidence="2">Peripheral membrane protein</topology>
        <orientation evidence="2">Cytoplasmic side</orientation>
    </subcellularLocation>
</comment>
<keyword evidence="9" id="KW-0472">Membrane</keyword>
<dbReference type="GO" id="GO:0005905">
    <property type="term" value="C:clathrin-coated pit"/>
    <property type="evidence" value="ECO:0007669"/>
    <property type="project" value="TreeGrafter"/>
</dbReference>
<evidence type="ECO:0000256" key="4">
    <source>
        <dbReference type="ARBA" id="ARBA00022448"/>
    </source>
</evidence>
<dbReference type="Pfam" id="PF07651">
    <property type="entry name" value="ANTH"/>
    <property type="match status" value="1"/>
</dbReference>
<dbReference type="GO" id="GO:0098894">
    <property type="term" value="C:extrinsic component of presynaptic endocytic zone membrane"/>
    <property type="evidence" value="ECO:0007669"/>
    <property type="project" value="TreeGrafter"/>
</dbReference>
<dbReference type="GO" id="GO:0008021">
    <property type="term" value="C:synaptic vesicle"/>
    <property type="evidence" value="ECO:0007669"/>
    <property type="project" value="TreeGrafter"/>
</dbReference>
<dbReference type="PROSITE" id="PS50942">
    <property type="entry name" value="ENTH"/>
    <property type="match status" value="1"/>
</dbReference>
<gene>
    <name evidence="17" type="ORF">PBY51_006911</name>
</gene>
<evidence type="ECO:0000313" key="18">
    <source>
        <dbReference type="Proteomes" id="UP001346869"/>
    </source>
</evidence>
<dbReference type="AlphaFoldDB" id="A0AAN8AFI5"/>
<evidence type="ECO:0000256" key="9">
    <source>
        <dbReference type="ARBA" id="ARBA00023136"/>
    </source>
</evidence>
<dbReference type="Gene3D" id="1.25.40.90">
    <property type="match status" value="1"/>
</dbReference>
<dbReference type="Gene3D" id="1.20.58.150">
    <property type="entry name" value="ANTH domain"/>
    <property type="match status" value="1"/>
</dbReference>